<reference evidence="2 3" key="1">
    <citation type="submission" date="2023-10" db="EMBL/GenBank/DDBJ databases">
        <title>Microbacterium xanthum sp. nov., isolated from seaweed.</title>
        <authorList>
            <person name="Lee S.D."/>
        </authorList>
    </citation>
    <scope>NUCLEOTIDE SEQUENCE [LARGE SCALE GENOMIC DNA]</scope>
    <source>
        <strain evidence="2 3">KCTC 19124</strain>
    </source>
</reference>
<proteinExistence type="predicted"/>
<keyword evidence="1" id="KW-0812">Transmembrane</keyword>
<organism evidence="2 3">
    <name type="scientific">Microbacterium aquimaris</name>
    <dbReference type="NCBI Taxonomy" id="459816"/>
    <lineage>
        <taxon>Bacteria</taxon>
        <taxon>Bacillati</taxon>
        <taxon>Actinomycetota</taxon>
        <taxon>Actinomycetes</taxon>
        <taxon>Micrococcales</taxon>
        <taxon>Microbacteriaceae</taxon>
        <taxon>Microbacterium</taxon>
    </lineage>
</organism>
<sequence>MATMRQSRAPRVARGVAAASVATFVALLSHVAGGGAMPGWLGIAVPWVLSVFVSTLLTGRRLSLIRLSLSVALSQVLFHTLFVLGAADAGAATAGHHHGVAALSPLSAEATAALYADAAMWGWHVFAGVVTVAAIHRGERIVAAMRTLAGELADWLRRRLPASVLSPLPDAPRAPVSAVTAWSVDDAPRLAPLRRRGPPALRVL</sequence>
<feature type="transmembrane region" description="Helical" evidence="1">
    <location>
        <begin position="39"/>
        <end position="57"/>
    </location>
</feature>
<name>A0ABU5N3X3_9MICO</name>
<comment type="caution">
    <text evidence="2">The sequence shown here is derived from an EMBL/GenBank/DDBJ whole genome shotgun (WGS) entry which is preliminary data.</text>
</comment>
<gene>
    <name evidence="2" type="ORF">R2Q92_02935</name>
</gene>
<feature type="transmembrane region" description="Helical" evidence="1">
    <location>
        <begin position="112"/>
        <end position="135"/>
    </location>
</feature>
<keyword evidence="1" id="KW-0472">Membrane</keyword>
<dbReference type="Proteomes" id="UP001291912">
    <property type="component" value="Unassembled WGS sequence"/>
</dbReference>
<accession>A0ABU5N3X3</accession>
<feature type="transmembrane region" description="Helical" evidence="1">
    <location>
        <begin position="12"/>
        <end position="33"/>
    </location>
</feature>
<evidence type="ECO:0000256" key="1">
    <source>
        <dbReference type="SAM" id="Phobius"/>
    </source>
</evidence>
<protein>
    <recommendedName>
        <fullName evidence="4">Integral membrane protein</fullName>
    </recommendedName>
</protein>
<evidence type="ECO:0008006" key="4">
    <source>
        <dbReference type="Google" id="ProtNLM"/>
    </source>
</evidence>
<keyword evidence="1" id="KW-1133">Transmembrane helix</keyword>
<dbReference type="RefSeq" id="WP_194423463.1">
    <property type="nucleotide sequence ID" value="NZ_BAAAPT010000001.1"/>
</dbReference>
<evidence type="ECO:0000313" key="2">
    <source>
        <dbReference type="EMBL" id="MDZ8160774.1"/>
    </source>
</evidence>
<feature type="transmembrane region" description="Helical" evidence="1">
    <location>
        <begin position="69"/>
        <end position="92"/>
    </location>
</feature>
<keyword evidence="3" id="KW-1185">Reference proteome</keyword>
<evidence type="ECO:0000313" key="3">
    <source>
        <dbReference type="Proteomes" id="UP001291912"/>
    </source>
</evidence>
<dbReference type="EMBL" id="JAWJYN010000001">
    <property type="protein sequence ID" value="MDZ8160774.1"/>
    <property type="molecule type" value="Genomic_DNA"/>
</dbReference>